<feature type="compositionally biased region" description="Low complexity" evidence="4">
    <location>
        <begin position="281"/>
        <end position="298"/>
    </location>
</feature>
<feature type="transmembrane region" description="Helical" evidence="5">
    <location>
        <begin position="51"/>
        <end position="77"/>
    </location>
</feature>
<dbReference type="PANTHER" id="PTHR24092">
    <property type="entry name" value="PROBABLE PHOSPHOLIPID-TRANSPORTING ATPASE"/>
    <property type="match status" value="1"/>
</dbReference>
<evidence type="ECO:0000256" key="3">
    <source>
        <dbReference type="ARBA" id="ARBA00022842"/>
    </source>
</evidence>
<dbReference type="GO" id="GO:0046872">
    <property type="term" value="F:metal ion binding"/>
    <property type="evidence" value="ECO:0007669"/>
    <property type="project" value="UniProtKB-KW"/>
</dbReference>
<dbReference type="InterPro" id="IPR032630">
    <property type="entry name" value="P_typ_ATPase_c"/>
</dbReference>
<feature type="transmembrane region" description="Helical" evidence="5">
    <location>
        <begin position="89"/>
        <end position="109"/>
    </location>
</feature>
<dbReference type="Proteomes" id="UP001054857">
    <property type="component" value="Unassembled WGS sequence"/>
</dbReference>
<reference evidence="7 8" key="1">
    <citation type="journal article" date="2021" name="Sci. Rep.">
        <title>Genome sequencing of the multicellular alga Astrephomene provides insights into convergent evolution of germ-soma differentiation.</title>
        <authorList>
            <person name="Yamashita S."/>
            <person name="Yamamoto K."/>
            <person name="Matsuzaki R."/>
            <person name="Suzuki S."/>
            <person name="Yamaguchi H."/>
            <person name="Hirooka S."/>
            <person name="Minakuchi Y."/>
            <person name="Miyagishima S."/>
            <person name="Kawachi M."/>
            <person name="Toyoda A."/>
            <person name="Nozaki H."/>
        </authorList>
    </citation>
    <scope>NUCLEOTIDE SEQUENCE [LARGE SCALE GENOMIC DNA]</scope>
    <source>
        <strain evidence="7 8">NIES-4017</strain>
    </source>
</reference>
<keyword evidence="5" id="KW-0472">Membrane</keyword>
<feature type="compositionally biased region" description="Low complexity" evidence="4">
    <location>
        <begin position="256"/>
        <end position="274"/>
    </location>
</feature>
<evidence type="ECO:0000256" key="4">
    <source>
        <dbReference type="SAM" id="MobiDB-lite"/>
    </source>
</evidence>
<dbReference type="EMBL" id="BMAR01000004">
    <property type="protein sequence ID" value="GFR43001.1"/>
    <property type="molecule type" value="Genomic_DNA"/>
</dbReference>
<accession>A0AAD3DJI6</accession>
<organism evidence="7 8">
    <name type="scientific">Astrephomene gubernaculifera</name>
    <dbReference type="NCBI Taxonomy" id="47775"/>
    <lineage>
        <taxon>Eukaryota</taxon>
        <taxon>Viridiplantae</taxon>
        <taxon>Chlorophyta</taxon>
        <taxon>core chlorophytes</taxon>
        <taxon>Chlorophyceae</taxon>
        <taxon>CS clade</taxon>
        <taxon>Chlamydomonadales</taxon>
        <taxon>Astrephomenaceae</taxon>
        <taxon>Astrephomene</taxon>
    </lineage>
</organism>
<dbReference type="PANTHER" id="PTHR24092:SF150">
    <property type="entry name" value="PHOSPHOLIPID-TRANSPORTING ATPASE"/>
    <property type="match status" value="1"/>
</dbReference>
<comment type="subcellular location">
    <subcellularLocation>
        <location evidence="1">Membrane</location>
        <topology evidence="1">Multi-pass membrane protein</topology>
    </subcellularLocation>
</comment>
<proteinExistence type="predicted"/>
<sequence>IANGDFNGRAILAWMLTAAVQSAILLVVALMGTSGTTAAGAHGMPYGMAEIGVVLFTAVILTVHLQLALVVEAWTWVHFAAVWGSVASWYIYLLGFGCFPVSWSLELWNLFSGVVAPSPQFWLFSLLATAAAVLPVAGAMSLKRLLWPSDEDLLREIGSVRQQQQQQQQKQQQQQQERPKKLFIPLRKHPREAANPAVDAAGTIKPTQHDTSLLQQPAPAAAAAAAKLPPISKHPQGAKRTSSPTIQLQQLPQPNYPQLRHQASSHRPSSAGSSNRVAPEPSSAPTTSSSTPATSPSSIAMSGLPAPYTSSATHVSSNQNPSNHLRTATSDAISLSAVAYTQSPATTVSSLAADSLLATSSFTPSAAAVAEAEALGPAGNSTG</sequence>
<dbReference type="GO" id="GO:0045332">
    <property type="term" value="P:phospholipid translocation"/>
    <property type="evidence" value="ECO:0007669"/>
    <property type="project" value="TreeGrafter"/>
</dbReference>
<keyword evidence="5" id="KW-0812">Transmembrane</keyword>
<keyword evidence="2" id="KW-0479">Metal-binding</keyword>
<dbReference type="GO" id="GO:0140326">
    <property type="term" value="F:ATPase-coupled intramembrane lipid transporter activity"/>
    <property type="evidence" value="ECO:0007669"/>
    <property type="project" value="TreeGrafter"/>
</dbReference>
<dbReference type="SUPFAM" id="SSF81665">
    <property type="entry name" value="Calcium ATPase, transmembrane domain M"/>
    <property type="match status" value="1"/>
</dbReference>
<dbReference type="InterPro" id="IPR023298">
    <property type="entry name" value="ATPase_P-typ_TM_dom_sf"/>
</dbReference>
<evidence type="ECO:0000256" key="5">
    <source>
        <dbReference type="SAM" id="Phobius"/>
    </source>
</evidence>
<evidence type="ECO:0000313" key="8">
    <source>
        <dbReference type="Proteomes" id="UP001054857"/>
    </source>
</evidence>
<feature type="compositionally biased region" description="Polar residues" evidence="4">
    <location>
        <begin position="308"/>
        <end position="325"/>
    </location>
</feature>
<feature type="transmembrane region" description="Helical" evidence="5">
    <location>
        <begin position="12"/>
        <end position="31"/>
    </location>
</feature>
<dbReference type="GO" id="GO:0005886">
    <property type="term" value="C:plasma membrane"/>
    <property type="evidence" value="ECO:0007669"/>
    <property type="project" value="TreeGrafter"/>
</dbReference>
<keyword evidence="3" id="KW-0460">Magnesium</keyword>
<comment type="caution">
    <text evidence="7">The sequence shown here is derived from an EMBL/GenBank/DDBJ whole genome shotgun (WGS) entry which is preliminary data.</text>
</comment>
<name>A0AAD3DJI6_9CHLO</name>
<evidence type="ECO:0000256" key="2">
    <source>
        <dbReference type="ARBA" id="ARBA00022723"/>
    </source>
</evidence>
<dbReference type="Pfam" id="PF16212">
    <property type="entry name" value="PhoLip_ATPase_C"/>
    <property type="match status" value="1"/>
</dbReference>
<feature type="transmembrane region" description="Helical" evidence="5">
    <location>
        <begin position="121"/>
        <end position="142"/>
    </location>
</feature>
<keyword evidence="8" id="KW-1185">Reference proteome</keyword>
<evidence type="ECO:0000313" key="7">
    <source>
        <dbReference type="EMBL" id="GFR43001.1"/>
    </source>
</evidence>
<evidence type="ECO:0000256" key="1">
    <source>
        <dbReference type="ARBA" id="ARBA00004141"/>
    </source>
</evidence>
<feature type="region of interest" description="Disordered" evidence="4">
    <location>
        <begin position="256"/>
        <end position="325"/>
    </location>
</feature>
<protein>
    <recommendedName>
        <fullName evidence="6">P-type ATPase C-terminal domain-containing protein</fullName>
    </recommendedName>
</protein>
<dbReference type="AlphaFoldDB" id="A0AAD3DJI6"/>
<keyword evidence="5" id="KW-1133">Transmembrane helix</keyword>
<gene>
    <name evidence="7" type="ORF">Agub_g4000</name>
</gene>
<feature type="domain" description="P-type ATPase C-terminal" evidence="6">
    <location>
        <begin position="3"/>
        <end position="149"/>
    </location>
</feature>
<feature type="compositionally biased region" description="Low complexity" evidence="4">
    <location>
        <begin position="162"/>
        <end position="176"/>
    </location>
</feature>
<feature type="non-terminal residue" evidence="7">
    <location>
        <position position="383"/>
    </location>
</feature>
<feature type="region of interest" description="Disordered" evidence="4">
    <location>
        <begin position="160"/>
        <end position="179"/>
    </location>
</feature>
<feature type="non-terminal residue" evidence="7">
    <location>
        <position position="1"/>
    </location>
</feature>
<evidence type="ECO:0000259" key="6">
    <source>
        <dbReference type="Pfam" id="PF16212"/>
    </source>
</evidence>